<dbReference type="Proteomes" id="UP000275078">
    <property type="component" value="Unassembled WGS sequence"/>
</dbReference>
<dbReference type="EMBL" id="ML119678">
    <property type="protein sequence ID" value="RPA81550.1"/>
    <property type="molecule type" value="Genomic_DNA"/>
</dbReference>
<reference evidence="2 3" key="1">
    <citation type="journal article" date="2018" name="Nat. Ecol. Evol.">
        <title>Pezizomycetes genomes reveal the molecular basis of ectomycorrhizal truffle lifestyle.</title>
        <authorList>
            <person name="Murat C."/>
            <person name="Payen T."/>
            <person name="Noel B."/>
            <person name="Kuo A."/>
            <person name="Morin E."/>
            <person name="Chen J."/>
            <person name="Kohler A."/>
            <person name="Krizsan K."/>
            <person name="Balestrini R."/>
            <person name="Da Silva C."/>
            <person name="Montanini B."/>
            <person name="Hainaut M."/>
            <person name="Levati E."/>
            <person name="Barry K.W."/>
            <person name="Belfiori B."/>
            <person name="Cichocki N."/>
            <person name="Clum A."/>
            <person name="Dockter R.B."/>
            <person name="Fauchery L."/>
            <person name="Guy J."/>
            <person name="Iotti M."/>
            <person name="Le Tacon F."/>
            <person name="Lindquist E.A."/>
            <person name="Lipzen A."/>
            <person name="Malagnac F."/>
            <person name="Mello A."/>
            <person name="Molinier V."/>
            <person name="Miyauchi S."/>
            <person name="Poulain J."/>
            <person name="Riccioni C."/>
            <person name="Rubini A."/>
            <person name="Sitrit Y."/>
            <person name="Splivallo R."/>
            <person name="Traeger S."/>
            <person name="Wang M."/>
            <person name="Zifcakova L."/>
            <person name="Wipf D."/>
            <person name="Zambonelli A."/>
            <person name="Paolocci F."/>
            <person name="Nowrousian M."/>
            <person name="Ottonello S."/>
            <person name="Baldrian P."/>
            <person name="Spatafora J.W."/>
            <person name="Henrissat B."/>
            <person name="Nagy L.G."/>
            <person name="Aury J.M."/>
            <person name="Wincker P."/>
            <person name="Grigoriev I.V."/>
            <person name="Bonfante P."/>
            <person name="Martin F.M."/>
        </authorList>
    </citation>
    <scope>NUCLEOTIDE SEQUENCE [LARGE SCALE GENOMIC DNA]</scope>
    <source>
        <strain evidence="2 3">RN42</strain>
    </source>
</reference>
<evidence type="ECO:0000313" key="2">
    <source>
        <dbReference type="EMBL" id="RPA81550.1"/>
    </source>
</evidence>
<name>A0A3N4IBM2_ASCIM</name>
<sequence length="374" mass="41921">MQKHHYHLPAQSHVRVQWQSHFPSLQQKEGRHTTGLYNGHSSAGSSGLTFTPSHLTASWRQISPKMPPNPTNDDKANKKSFTRNETASPPRPIPKTVHPPPPAKLTASLPLVVARHSQIPPNSYARVASTPSMSQVEQPARAKPYYDIKGVSWTTYLEVWDTDAYGSVNYTLIRLKLAPCPIIGDCVEFSWKVVQLLLIRMPDRWVIVYLKIETESGFHGIIQLIDRLFPTRSIMIDSSPREPMFLERGGCGVGKDTRVAQVVATPQAYRDLTVGQWARSKESVALLRVPGGFSGKITAFWETGSVSATADSKDKEVRDFGRSSFGAAKALIYIKKKAMQWQTRRKFEELFPYLEKMVMNGFTVPIGEVVEMEG</sequence>
<feature type="region of interest" description="Disordered" evidence="1">
    <location>
        <begin position="26"/>
        <end position="101"/>
    </location>
</feature>
<protein>
    <submittedName>
        <fullName evidence="2">Uncharacterized protein</fullName>
    </submittedName>
</protein>
<feature type="compositionally biased region" description="Polar residues" evidence="1">
    <location>
        <begin position="35"/>
        <end position="61"/>
    </location>
</feature>
<feature type="compositionally biased region" description="Pro residues" evidence="1">
    <location>
        <begin position="89"/>
        <end position="101"/>
    </location>
</feature>
<proteinExistence type="predicted"/>
<keyword evidence="3" id="KW-1185">Reference proteome</keyword>
<gene>
    <name evidence="2" type="ORF">BJ508DRAFT_306385</name>
</gene>
<dbReference type="AlphaFoldDB" id="A0A3N4IBM2"/>
<organism evidence="2 3">
    <name type="scientific">Ascobolus immersus RN42</name>
    <dbReference type="NCBI Taxonomy" id="1160509"/>
    <lineage>
        <taxon>Eukaryota</taxon>
        <taxon>Fungi</taxon>
        <taxon>Dikarya</taxon>
        <taxon>Ascomycota</taxon>
        <taxon>Pezizomycotina</taxon>
        <taxon>Pezizomycetes</taxon>
        <taxon>Pezizales</taxon>
        <taxon>Ascobolaceae</taxon>
        <taxon>Ascobolus</taxon>
    </lineage>
</organism>
<accession>A0A3N4IBM2</accession>
<evidence type="ECO:0000313" key="3">
    <source>
        <dbReference type="Proteomes" id="UP000275078"/>
    </source>
</evidence>
<evidence type="ECO:0000256" key="1">
    <source>
        <dbReference type="SAM" id="MobiDB-lite"/>
    </source>
</evidence>